<evidence type="ECO:0000313" key="2">
    <source>
        <dbReference type="EMBL" id="KAF1957732.1"/>
    </source>
</evidence>
<organism evidence="2 3">
    <name type="scientific">Byssothecium circinans</name>
    <dbReference type="NCBI Taxonomy" id="147558"/>
    <lineage>
        <taxon>Eukaryota</taxon>
        <taxon>Fungi</taxon>
        <taxon>Dikarya</taxon>
        <taxon>Ascomycota</taxon>
        <taxon>Pezizomycotina</taxon>
        <taxon>Dothideomycetes</taxon>
        <taxon>Pleosporomycetidae</taxon>
        <taxon>Pleosporales</taxon>
        <taxon>Massarineae</taxon>
        <taxon>Massarinaceae</taxon>
        <taxon>Byssothecium</taxon>
    </lineage>
</organism>
<sequence length="983" mass="110332">MNDNNNFSEDENHHSQHDNSRSQTDSEGENSHKPRRKIGGDDDESDYSSESSGDAVGIHDLKDLDALMKALMAAFYDLRDSLDNDVSRQKNFTQQHQAVLKPQRQILQNQADPQDNILFKMALQGPGSSSNAWLVKRIVEAHPEMLEELDGEIGGPLFAAVTNKTLWFIDAVLDSDIKEDDLQAALGPVWEKTSKNCVQNASKRNLPAPITIKMIEKASKQTLAAQDSAGCSPLHTAVEYTRCTRSHEKVILKLIECDSGALDCITGKPDFYSVYQHHVKTRRTFLEDAAEKKKTAEKGIGGAFASEVGRLQAQKLEGDPTRHKKQLADPWEARGDGHFSNSFNRCLTDMNLLDRDPRSFAEDIMPNEMELFIKTGEVKLPRETNAPQAIETGHQRTKVTEERTKIATSSDIYGKRKARAKSKATRPAGGGKRGEEPSEEVANQVAKALKLHYLRSAFLGCPHECSDGTLLRDELYQLFRLNETADFTLSYSLACSLAQSALEINEDFLRTQLYDSVPISIVISTAEEASQRIFSDPIPWTTAGSARKWSTLKCPVPHWQLARGFELVTTPEQARSMLQTLRAFTSTKTDPVQPFSADYDTSISRNPQIVDWTSASGTASLVVQTVSPVKTANSICKYIQDSKISSYFLFDFQFYHWDCRFDSVKSLLRSLLNSYWMQNLEVKTIQGKLIKVLEERSKSCDLYHELNLEDLWALVLEVVRLTGRIDITLVLLDLNERIRSHRWLLDKITTVCNGSDLKFQVLFVTGHVPCPLFKEYDIATTAISTKNIIDGTVSSNATAEKDDDEKDEDKSSEISPHERVEGYTTSLVMLEMLRNQPRLHTHSRRIAQILRDCAPDKDLQAMISTWLVSSNLHFDNVKLSSLLADLSPITPQKIFQRILATVVVEQGEPALEALQLVTSTFRPLSIHELEILHSAKFHHRGANSVICTDSAGLTSLFRGLLVVRKNEVKFGHPLLREFLSPKV</sequence>
<gene>
    <name evidence="2" type="ORF">CC80DRAFT_546797</name>
</gene>
<evidence type="ECO:0000313" key="3">
    <source>
        <dbReference type="Proteomes" id="UP000800035"/>
    </source>
</evidence>
<feature type="region of interest" description="Disordered" evidence="1">
    <location>
        <begin position="794"/>
        <end position="817"/>
    </location>
</feature>
<name>A0A6A5U1L1_9PLEO</name>
<protein>
    <submittedName>
        <fullName evidence="2">Uncharacterized protein</fullName>
    </submittedName>
</protein>
<reference evidence="2" key="1">
    <citation type="journal article" date="2020" name="Stud. Mycol.">
        <title>101 Dothideomycetes genomes: a test case for predicting lifestyles and emergence of pathogens.</title>
        <authorList>
            <person name="Haridas S."/>
            <person name="Albert R."/>
            <person name="Binder M."/>
            <person name="Bloem J."/>
            <person name="Labutti K."/>
            <person name="Salamov A."/>
            <person name="Andreopoulos B."/>
            <person name="Baker S."/>
            <person name="Barry K."/>
            <person name="Bills G."/>
            <person name="Bluhm B."/>
            <person name="Cannon C."/>
            <person name="Castanera R."/>
            <person name="Culley D."/>
            <person name="Daum C."/>
            <person name="Ezra D."/>
            <person name="Gonzalez J."/>
            <person name="Henrissat B."/>
            <person name="Kuo A."/>
            <person name="Liang C."/>
            <person name="Lipzen A."/>
            <person name="Lutzoni F."/>
            <person name="Magnuson J."/>
            <person name="Mondo S."/>
            <person name="Nolan M."/>
            <person name="Ohm R."/>
            <person name="Pangilinan J."/>
            <person name="Park H.-J."/>
            <person name="Ramirez L."/>
            <person name="Alfaro M."/>
            <person name="Sun H."/>
            <person name="Tritt A."/>
            <person name="Yoshinaga Y."/>
            <person name="Zwiers L.-H."/>
            <person name="Turgeon B."/>
            <person name="Goodwin S."/>
            <person name="Spatafora J."/>
            <person name="Crous P."/>
            <person name="Grigoriev I."/>
        </authorList>
    </citation>
    <scope>NUCLEOTIDE SEQUENCE</scope>
    <source>
        <strain evidence="2">CBS 675.92</strain>
    </source>
</reference>
<feature type="compositionally biased region" description="Basic and acidic residues" evidence="1">
    <location>
        <begin position="808"/>
        <end position="817"/>
    </location>
</feature>
<keyword evidence="3" id="KW-1185">Reference proteome</keyword>
<dbReference type="Proteomes" id="UP000800035">
    <property type="component" value="Unassembled WGS sequence"/>
</dbReference>
<dbReference type="EMBL" id="ML976988">
    <property type="protein sequence ID" value="KAF1957732.1"/>
    <property type="molecule type" value="Genomic_DNA"/>
</dbReference>
<feature type="compositionally biased region" description="Basic and acidic residues" evidence="1">
    <location>
        <begin position="10"/>
        <end position="20"/>
    </location>
</feature>
<accession>A0A6A5U1L1</accession>
<evidence type="ECO:0000256" key="1">
    <source>
        <dbReference type="SAM" id="MobiDB-lite"/>
    </source>
</evidence>
<proteinExistence type="predicted"/>
<feature type="compositionally biased region" description="Basic residues" evidence="1">
    <location>
        <begin position="415"/>
        <end position="424"/>
    </location>
</feature>
<dbReference type="AlphaFoldDB" id="A0A6A5U1L1"/>
<feature type="region of interest" description="Disordered" evidence="1">
    <location>
        <begin position="1"/>
        <end position="56"/>
    </location>
</feature>
<feature type="region of interest" description="Disordered" evidence="1">
    <location>
        <begin position="405"/>
        <end position="440"/>
    </location>
</feature>
<dbReference type="OrthoDB" id="4589604at2759"/>